<dbReference type="EMBL" id="CAJOBC010005804">
    <property type="protein sequence ID" value="CAF3876393.1"/>
    <property type="molecule type" value="Genomic_DNA"/>
</dbReference>
<name>A0A8S2KZ48_9BILA</name>
<accession>A0A8S2KZ48</accession>
<dbReference type="GO" id="GO:0006508">
    <property type="term" value="P:proteolysis"/>
    <property type="evidence" value="ECO:0007669"/>
    <property type="project" value="InterPro"/>
</dbReference>
<reference evidence="2" key="1">
    <citation type="submission" date="2021-02" db="EMBL/GenBank/DDBJ databases">
        <authorList>
            <person name="Nowell W R."/>
        </authorList>
    </citation>
    <scope>NUCLEOTIDE SEQUENCE</scope>
</reference>
<gene>
    <name evidence="2" type="ORF">SRO942_LOCUS19280</name>
</gene>
<proteinExistence type="predicted"/>
<evidence type="ECO:0000313" key="2">
    <source>
        <dbReference type="EMBL" id="CAF3876393.1"/>
    </source>
</evidence>
<dbReference type="Pfam" id="PF00656">
    <property type="entry name" value="Peptidase_C14"/>
    <property type="match status" value="1"/>
</dbReference>
<dbReference type="Proteomes" id="UP000681722">
    <property type="component" value="Unassembled WGS sequence"/>
</dbReference>
<comment type="caution">
    <text evidence="2">The sequence shown here is derived from an EMBL/GenBank/DDBJ whole genome shotgun (WGS) entry which is preliminary data.</text>
</comment>
<dbReference type="GO" id="GO:0004197">
    <property type="term" value="F:cysteine-type endopeptidase activity"/>
    <property type="evidence" value="ECO:0007669"/>
    <property type="project" value="InterPro"/>
</dbReference>
<dbReference type="Gene3D" id="3.40.50.1460">
    <property type="match status" value="1"/>
</dbReference>
<protein>
    <recommendedName>
        <fullName evidence="1">Peptidase C14 caspase domain-containing protein</fullName>
    </recommendedName>
</protein>
<organism evidence="2 3">
    <name type="scientific">Didymodactylos carnosus</name>
    <dbReference type="NCBI Taxonomy" id="1234261"/>
    <lineage>
        <taxon>Eukaryota</taxon>
        <taxon>Metazoa</taxon>
        <taxon>Spiralia</taxon>
        <taxon>Gnathifera</taxon>
        <taxon>Rotifera</taxon>
        <taxon>Eurotatoria</taxon>
        <taxon>Bdelloidea</taxon>
        <taxon>Philodinida</taxon>
        <taxon>Philodinidae</taxon>
        <taxon>Didymodactylos</taxon>
    </lineage>
</organism>
<evidence type="ECO:0000259" key="1">
    <source>
        <dbReference type="Pfam" id="PF00656"/>
    </source>
</evidence>
<dbReference type="AlphaFoldDB" id="A0A8S2KZ48"/>
<feature type="domain" description="Peptidase C14 caspase" evidence="1">
    <location>
        <begin position="64"/>
        <end position="154"/>
    </location>
</feature>
<dbReference type="Gene3D" id="2.30.30.140">
    <property type="match status" value="1"/>
</dbReference>
<dbReference type="InterPro" id="IPR011600">
    <property type="entry name" value="Pept_C14_caspase"/>
</dbReference>
<dbReference type="OrthoDB" id="10322697at2759"/>
<sequence>MADWNPSQTIVFIIGTLKWEDSDSFGSFDSDNRKDEELMKFFLAAGVPDEHVHYYCDEEAVTKAVTSTIKDDLKYYVSRAQEQDTLFFYYCGHGYGSDDDGYFFATYDCSENVKMPMKRVVDTVYRHFRGKTAILMADCCKSGYICNLVNDYNKSEVNKRLRVAAFGSVYYKKTSTGNWTFSIALLAALKGQPYLEFDDDGTVTLQELERHIMYDMALFDKQYASSCLPNHMRNWILTCPVKPRKHPRIGERILVDWNGVDYMARIEKYRPGEFYVCYFSYASNERSWISEDEAKPLDIVHYTPGTRLDILSDDDGKWYPCRVLTGFCGLHLIKFDDYDDTYNEWATQEQLRFRS</sequence>
<evidence type="ECO:0000313" key="3">
    <source>
        <dbReference type="Proteomes" id="UP000681722"/>
    </source>
</evidence>